<feature type="domain" description="Aminotransferase class I/classII large" evidence="4">
    <location>
        <begin position="38"/>
        <end position="349"/>
    </location>
</feature>
<dbReference type="PANTHER" id="PTHR42885:SF1">
    <property type="entry name" value="THREONINE-PHOSPHATE DECARBOXYLASE"/>
    <property type="match status" value="1"/>
</dbReference>
<proteinExistence type="inferred from homology"/>
<evidence type="ECO:0000313" key="5">
    <source>
        <dbReference type="EMBL" id="MBS7527378.1"/>
    </source>
</evidence>
<dbReference type="InterPro" id="IPR015422">
    <property type="entry name" value="PyrdxlP-dep_Trfase_small"/>
</dbReference>
<comment type="cofactor">
    <cofactor evidence="1 3">
        <name>pyridoxal 5'-phosphate</name>
        <dbReference type="ChEBI" id="CHEBI:597326"/>
    </cofactor>
</comment>
<name>A0ABS5PQD8_9FIRM</name>
<keyword evidence="3 5" id="KW-0032">Aminotransferase</keyword>
<gene>
    <name evidence="5" type="ORF">KHM83_11865</name>
</gene>
<reference evidence="5 6" key="1">
    <citation type="submission" date="2021-05" db="EMBL/GenBank/DDBJ databases">
        <title>Fusibacter ferrireducens sp. nov., an anaerobic, sulfur- and Fe-reducing bacterium isolated from the mangrove sediment.</title>
        <authorList>
            <person name="Qiu D."/>
        </authorList>
    </citation>
    <scope>NUCLEOTIDE SEQUENCE [LARGE SCALE GENOMIC DNA]</scope>
    <source>
        <strain evidence="5 6">DSM 12116</strain>
    </source>
</reference>
<dbReference type="RefSeq" id="WP_213237239.1">
    <property type="nucleotide sequence ID" value="NZ_JAHBCL010000019.1"/>
</dbReference>
<comment type="caution">
    <text evidence="5">The sequence shown here is derived from an EMBL/GenBank/DDBJ whole genome shotgun (WGS) entry which is preliminary data.</text>
</comment>
<dbReference type="SUPFAM" id="SSF53383">
    <property type="entry name" value="PLP-dependent transferases"/>
    <property type="match status" value="1"/>
</dbReference>
<keyword evidence="6" id="KW-1185">Reference proteome</keyword>
<dbReference type="InterPro" id="IPR015421">
    <property type="entry name" value="PyrdxlP-dep_Trfase_major"/>
</dbReference>
<organism evidence="5 6">
    <name type="scientific">Fusibacter paucivorans</name>
    <dbReference type="NCBI Taxonomy" id="76009"/>
    <lineage>
        <taxon>Bacteria</taxon>
        <taxon>Bacillati</taxon>
        <taxon>Bacillota</taxon>
        <taxon>Clostridia</taxon>
        <taxon>Eubacteriales</taxon>
        <taxon>Eubacteriales Family XII. Incertae Sedis</taxon>
        <taxon>Fusibacter</taxon>
    </lineage>
</organism>
<dbReference type="Pfam" id="PF00155">
    <property type="entry name" value="Aminotran_1_2"/>
    <property type="match status" value="1"/>
</dbReference>
<dbReference type="InterPro" id="IPR015424">
    <property type="entry name" value="PyrdxlP-dep_Trfase"/>
</dbReference>
<sequence>MNFHGGYHGDESLIDFSVNIPPTVYDASFQKLLIEHIDDLIKYPELSGEATKIKMAKVLGYDMKQLILGNGATELIYLYARTVPIRNAMILEPTFTEYKRALMTHGIPVISYPLSLEAPESINVPKIADFINENDIDLLVLCNPNNPTGHLYAPEDIEAIIKSVGRHDFKLFIDESFIDFVDETYQQRNADQMKQLLSDYPVFLLRSMTKTYAVPGLRIGYGIGNQAIIESLYGYKEPWSLNTFALISIPYFLEHSDHRSQINTWCEIENQFVAAAMASFEAAGKIRLYRGCANFHLIEVKAVDGEVFFQRMLDKGIFLRTCNDFEGLGKHYFRIALRTRAENQQMLDAMAKALEV</sequence>
<comment type="similarity">
    <text evidence="3">Belongs to the class-I pyridoxal-phosphate-dependent aminotransferase family.</text>
</comment>
<dbReference type="CDD" id="cd00609">
    <property type="entry name" value="AAT_like"/>
    <property type="match status" value="1"/>
</dbReference>
<dbReference type="EC" id="2.6.1.-" evidence="3"/>
<evidence type="ECO:0000256" key="3">
    <source>
        <dbReference type="RuleBase" id="RU000481"/>
    </source>
</evidence>
<dbReference type="InterPro" id="IPR004839">
    <property type="entry name" value="Aminotransferase_I/II_large"/>
</dbReference>
<dbReference type="PROSITE" id="PS00105">
    <property type="entry name" value="AA_TRANSFER_CLASS_1"/>
    <property type="match status" value="1"/>
</dbReference>
<dbReference type="Gene3D" id="3.40.640.10">
    <property type="entry name" value="Type I PLP-dependent aspartate aminotransferase-like (Major domain)"/>
    <property type="match status" value="1"/>
</dbReference>
<dbReference type="GO" id="GO:0008483">
    <property type="term" value="F:transaminase activity"/>
    <property type="evidence" value="ECO:0007669"/>
    <property type="project" value="UniProtKB-KW"/>
</dbReference>
<accession>A0ABS5PQD8</accession>
<evidence type="ECO:0000259" key="4">
    <source>
        <dbReference type="Pfam" id="PF00155"/>
    </source>
</evidence>
<keyword evidence="3" id="KW-0808">Transferase</keyword>
<dbReference type="Gene3D" id="3.90.1150.10">
    <property type="entry name" value="Aspartate Aminotransferase, domain 1"/>
    <property type="match status" value="1"/>
</dbReference>
<dbReference type="Proteomes" id="UP000746471">
    <property type="component" value="Unassembled WGS sequence"/>
</dbReference>
<evidence type="ECO:0000256" key="1">
    <source>
        <dbReference type="ARBA" id="ARBA00001933"/>
    </source>
</evidence>
<dbReference type="InterPro" id="IPR004838">
    <property type="entry name" value="NHTrfase_class1_PyrdxlP-BS"/>
</dbReference>
<protein>
    <recommendedName>
        <fullName evidence="3">Aminotransferase</fullName>
        <ecNumber evidence="3">2.6.1.-</ecNumber>
    </recommendedName>
</protein>
<dbReference type="EMBL" id="JAHBCL010000019">
    <property type="protein sequence ID" value="MBS7527378.1"/>
    <property type="molecule type" value="Genomic_DNA"/>
</dbReference>
<dbReference type="PANTHER" id="PTHR42885">
    <property type="entry name" value="HISTIDINOL-PHOSPHATE AMINOTRANSFERASE-RELATED"/>
    <property type="match status" value="1"/>
</dbReference>
<evidence type="ECO:0000256" key="2">
    <source>
        <dbReference type="ARBA" id="ARBA00022898"/>
    </source>
</evidence>
<evidence type="ECO:0000313" key="6">
    <source>
        <dbReference type="Proteomes" id="UP000746471"/>
    </source>
</evidence>
<keyword evidence="2" id="KW-0663">Pyridoxal phosphate</keyword>